<protein>
    <recommendedName>
        <fullName evidence="3">Protein kinase domain-containing protein</fullName>
    </recommendedName>
</protein>
<name>A0A8S1TC87_9CILI</name>
<evidence type="ECO:0000313" key="1">
    <source>
        <dbReference type="EMBL" id="CAD8150070.1"/>
    </source>
</evidence>
<gene>
    <name evidence="1" type="ORF">PPENT_87.1.T0200075</name>
</gene>
<evidence type="ECO:0000313" key="2">
    <source>
        <dbReference type="Proteomes" id="UP000689195"/>
    </source>
</evidence>
<sequence length="469" mass="56610">MDGLDAKFMRLQTFQNNNQQNSFINEVKTFEKYKEKNIINVTQYCAWIQFNFLNCIPLNILINGITYKYFDVQKKQIKNILIAILEHYLQLQKQQFHHGNIQSQNIIVEFQRKQNSDNSSNGFEIKKIYFTNYTFVKKSEDDEREIINQIFDLLGLIDSHYPIQFNKKDKIKDILYQIKLINIDQENNGWKNKLYSIFWKGDGYIKTLSQKINQEYPKVENEMNEQINIFNDNQNKENSDSLNNQQNQKEFQTTNEFNQTHTQNQEENNEQKQKLQLEKKWQELIQNSQQEFFEKLKQFFLLQFVENVTSYTFNPYHVKNKKNNQEKNQVYQDNKTQNKVQQDQNLMNQDKAKPEFDHIINKCFIEATVSFKTLLDYFNGIQTTFQEEWNRISNDHFSNYKFDFDLDFKDLVVQHFNEFFSQNSNYISSTKQIADVKMETQQKLIIQQFSDKYDHWISYKILDLISNLI</sequence>
<dbReference type="Proteomes" id="UP000689195">
    <property type="component" value="Unassembled WGS sequence"/>
</dbReference>
<reference evidence="1" key="1">
    <citation type="submission" date="2021-01" db="EMBL/GenBank/DDBJ databases">
        <authorList>
            <consortium name="Genoscope - CEA"/>
            <person name="William W."/>
        </authorList>
    </citation>
    <scope>NUCLEOTIDE SEQUENCE</scope>
</reference>
<evidence type="ECO:0008006" key="3">
    <source>
        <dbReference type="Google" id="ProtNLM"/>
    </source>
</evidence>
<dbReference type="EMBL" id="CAJJDO010000020">
    <property type="protein sequence ID" value="CAD8150070.1"/>
    <property type="molecule type" value="Genomic_DNA"/>
</dbReference>
<accession>A0A8S1TC87</accession>
<comment type="caution">
    <text evidence="1">The sequence shown here is derived from an EMBL/GenBank/DDBJ whole genome shotgun (WGS) entry which is preliminary data.</text>
</comment>
<organism evidence="1 2">
    <name type="scientific">Paramecium pentaurelia</name>
    <dbReference type="NCBI Taxonomy" id="43138"/>
    <lineage>
        <taxon>Eukaryota</taxon>
        <taxon>Sar</taxon>
        <taxon>Alveolata</taxon>
        <taxon>Ciliophora</taxon>
        <taxon>Intramacronucleata</taxon>
        <taxon>Oligohymenophorea</taxon>
        <taxon>Peniculida</taxon>
        <taxon>Parameciidae</taxon>
        <taxon>Paramecium</taxon>
    </lineage>
</organism>
<dbReference type="AlphaFoldDB" id="A0A8S1TC87"/>
<dbReference type="OrthoDB" id="313025at2759"/>
<keyword evidence="2" id="KW-1185">Reference proteome</keyword>
<proteinExistence type="predicted"/>